<dbReference type="Gene3D" id="3.30.730.10">
    <property type="entry name" value="AP2/ERF domain"/>
    <property type="match status" value="3"/>
</dbReference>
<proteinExistence type="predicted"/>
<dbReference type="FunFam" id="3.30.730.10:FF:000001">
    <property type="entry name" value="Ethylene-responsive transcription factor 2"/>
    <property type="match status" value="3"/>
</dbReference>
<dbReference type="GO" id="GO:0006952">
    <property type="term" value="P:defense response"/>
    <property type="evidence" value="ECO:0007669"/>
    <property type="project" value="UniProtKB-KW"/>
</dbReference>
<evidence type="ECO:0000256" key="3">
    <source>
        <dbReference type="ARBA" id="ARBA00023015"/>
    </source>
</evidence>
<dbReference type="PANTHER" id="PTHR31190">
    <property type="entry name" value="DNA-BINDING DOMAIN"/>
    <property type="match status" value="1"/>
</dbReference>
<dbReference type="GO" id="GO:0003700">
    <property type="term" value="F:DNA-binding transcription factor activity"/>
    <property type="evidence" value="ECO:0007669"/>
    <property type="project" value="InterPro"/>
</dbReference>
<dbReference type="STRING" id="59895.A0A103XM48"/>
<evidence type="ECO:0000313" key="10">
    <source>
        <dbReference type="Proteomes" id="UP000243975"/>
    </source>
</evidence>
<feature type="region of interest" description="Disordered" evidence="7">
    <location>
        <begin position="190"/>
        <end position="234"/>
    </location>
</feature>
<keyword evidence="10" id="KW-1185">Reference proteome</keyword>
<keyword evidence="6" id="KW-0539">Nucleus</keyword>
<keyword evidence="4" id="KW-0238">DNA-binding</keyword>
<dbReference type="EMBL" id="LEKV01004785">
    <property type="protein sequence ID" value="KVH93290.1"/>
    <property type="molecule type" value="Genomic_DNA"/>
</dbReference>
<evidence type="ECO:0000256" key="7">
    <source>
        <dbReference type="SAM" id="MobiDB-lite"/>
    </source>
</evidence>
<sequence length="722" mass="80294">MESFIHKLNEEATTAIHHQPPPWRRITDVEETSIMVAALKNVIGCTDYTTVDQRQNYDFRSFSPMDYQAAGSGGEIVDSLLAVPLPQICPVCGITGCLGCNYFTDDMKLNDGCGGGGGAGGPIKKKKKNYRGVRQRPWGKWAAEIRDPRKAARVWLGTFVTAESAARAYDRAAIEFRGARAKLNFPLADYTTTPPSMAESQQPAPSSTRTKPERSNGGKKPSVEKGVMEATAERSSEEWMRMMTDFNGDFHDSTQIGNGEFPDWIWDEQATTILRPPSQPRRRLTNHEEASIMVKALKNVIIGSTGSSNVDQQQRYDFRSFYTSDYAAAGSEPVEYLPEVLLSQTCPFCRISGCLGCNYFMDDMEQNDGGSGGPIKKKKKNYRGVRQRPWGKWAAEIRDPRKAARVWLGTFETAESAARAYDRAAIEFRGTTAKLNFPLADYATPPSNLLLEKGTLPVATFKQCQQTLNTATYYLKTQNQRTNTKVYQKYYQQQSLMPPPFQPSPRFTKDEETSIMVAALKNVIVGCTDSTTFDQRQNHVFRSSSPFDSAAAGGSGSERVITSSPVTFPQSCSVCGISGCLGCNYFMITDAMKMKDVRGGGGGPIKRKKKNYRGVRQRPWGKWASEIRDPRRAARVWLGTFETAELAARAYDRAAIEFRGARAKLNFPLSDYTTPPSSMPEIQARREGETSGGKKAIEENDGEEWMRIMTDFGGFTDDDHTA</sequence>
<dbReference type="CDD" id="cd00018">
    <property type="entry name" value="AP2"/>
    <property type="match status" value="3"/>
</dbReference>
<dbReference type="GO" id="GO:0005634">
    <property type="term" value="C:nucleus"/>
    <property type="evidence" value="ECO:0007669"/>
    <property type="project" value="UniProtKB-SubCell"/>
</dbReference>
<dbReference type="InterPro" id="IPR016177">
    <property type="entry name" value="DNA-bd_dom_sf"/>
</dbReference>
<dbReference type="InterPro" id="IPR044808">
    <property type="entry name" value="ERF_plant"/>
</dbReference>
<dbReference type="Gramene" id="KVH93290">
    <property type="protein sequence ID" value="KVH93290"/>
    <property type="gene ID" value="Ccrd_004666"/>
</dbReference>
<dbReference type="PROSITE" id="PS51032">
    <property type="entry name" value="AP2_ERF"/>
    <property type="match status" value="3"/>
</dbReference>
<dbReference type="InterPro" id="IPR036955">
    <property type="entry name" value="AP2/ERF_dom_sf"/>
</dbReference>
<dbReference type="SUPFAM" id="SSF54171">
    <property type="entry name" value="DNA-binding domain"/>
    <property type="match status" value="3"/>
</dbReference>
<gene>
    <name evidence="9" type="ORF">Ccrd_004666</name>
</gene>
<dbReference type="GO" id="GO:0009873">
    <property type="term" value="P:ethylene-activated signaling pathway"/>
    <property type="evidence" value="ECO:0007669"/>
    <property type="project" value="InterPro"/>
</dbReference>
<comment type="subcellular location">
    <subcellularLocation>
        <location evidence="1">Nucleus</location>
    </subcellularLocation>
</comment>
<dbReference type="Pfam" id="PF00847">
    <property type="entry name" value="AP2"/>
    <property type="match status" value="3"/>
</dbReference>
<evidence type="ECO:0000256" key="2">
    <source>
        <dbReference type="ARBA" id="ARBA00022821"/>
    </source>
</evidence>
<dbReference type="AlphaFoldDB" id="A0A103XM48"/>
<organism evidence="9 10">
    <name type="scientific">Cynara cardunculus var. scolymus</name>
    <name type="common">Globe artichoke</name>
    <name type="synonym">Cynara scolymus</name>
    <dbReference type="NCBI Taxonomy" id="59895"/>
    <lineage>
        <taxon>Eukaryota</taxon>
        <taxon>Viridiplantae</taxon>
        <taxon>Streptophyta</taxon>
        <taxon>Embryophyta</taxon>
        <taxon>Tracheophyta</taxon>
        <taxon>Spermatophyta</taxon>
        <taxon>Magnoliopsida</taxon>
        <taxon>eudicotyledons</taxon>
        <taxon>Gunneridae</taxon>
        <taxon>Pentapetalae</taxon>
        <taxon>asterids</taxon>
        <taxon>campanulids</taxon>
        <taxon>Asterales</taxon>
        <taxon>Asteraceae</taxon>
        <taxon>Carduoideae</taxon>
        <taxon>Cardueae</taxon>
        <taxon>Carduinae</taxon>
        <taxon>Cynara</taxon>
    </lineage>
</organism>
<dbReference type="Proteomes" id="UP000243975">
    <property type="component" value="Unassembled WGS sequence"/>
</dbReference>
<keyword evidence="3" id="KW-0805">Transcription regulation</keyword>
<dbReference type="SMART" id="SM00380">
    <property type="entry name" value="AP2"/>
    <property type="match status" value="3"/>
</dbReference>
<evidence type="ECO:0000256" key="6">
    <source>
        <dbReference type="ARBA" id="ARBA00023242"/>
    </source>
</evidence>
<feature type="domain" description="AP2/ERF" evidence="8">
    <location>
        <begin position="611"/>
        <end position="668"/>
    </location>
</feature>
<dbReference type="OMA" id="ICHERFQ"/>
<keyword evidence="5" id="KW-0804">Transcription</keyword>
<feature type="region of interest" description="Disordered" evidence="7">
    <location>
        <begin position="672"/>
        <end position="703"/>
    </location>
</feature>
<feature type="domain" description="AP2/ERF" evidence="8">
    <location>
        <begin position="129"/>
        <end position="186"/>
    </location>
</feature>
<evidence type="ECO:0000256" key="4">
    <source>
        <dbReference type="ARBA" id="ARBA00023125"/>
    </source>
</evidence>
<dbReference type="PANTHER" id="PTHR31190:SF181">
    <property type="entry name" value="OS02G0764700 PROTEIN"/>
    <property type="match status" value="1"/>
</dbReference>
<feature type="domain" description="AP2/ERF" evidence="8">
    <location>
        <begin position="381"/>
        <end position="438"/>
    </location>
</feature>
<protein>
    <submittedName>
        <fullName evidence="9">AP2/ERF domain-containing protein</fullName>
    </submittedName>
</protein>
<evidence type="ECO:0000256" key="5">
    <source>
        <dbReference type="ARBA" id="ARBA00023163"/>
    </source>
</evidence>
<dbReference type="PRINTS" id="PR00367">
    <property type="entry name" value="ETHRSPELEMNT"/>
</dbReference>
<reference evidence="9 10" key="1">
    <citation type="journal article" date="2016" name="Sci. Rep.">
        <title>The genome sequence of the outbreeding globe artichoke constructed de novo incorporating a phase-aware low-pass sequencing strategy of F1 progeny.</title>
        <authorList>
            <person name="Scaglione D."/>
            <person name="Reyes-Chin-Wo S."/>
            <person name="Acquadro A."/>
            <person name="Froenicke L."/>
            <person name="Portis E."/>
            <person name="Beitel C."/>
            <person name="Tirone M."/>
            <person name="Mauro R."/>
            <person name="Lo Monaco A."/>
            <person name="Mauromicale G."/>
            <person name="Faccioli P."/>
            <person name="Cattivelli L."/>
            <person name="Rieseberg L."/>
            <person name="Michelmore R."/>
            <person name="Lanteri S."/>
        </authorList>
    </citation>
    <scope>NUCLEOTIDE SEQUENCE [LARGE SCALE GENOMIC DNA]</scope>
    <source>
        <strain evidence="9">2C</strain>
    </source>
</reference>
<evidence type="ECO:0000313" key="9">
    <source>
        <dbReference type="EMBL" id="KVH93290.1"/>
    </source>
</evidence>
<keyword evidence="2" id="KW-0611">Plant defense</keyword>
<feature type="compositionally biased region" description="Basic and acidic residues" evidence="7">
    <location>
        <begin position="210"/>
        <end position="234"/>
    </location>
</feature>
<dbReference type="InterPro" id="IPR001471">
    <property type="entry name" value="AP2/ERF_dom"/>
</dbReference>
<evidence type="ECO:0000256" key="1">
    <source>
        <dbReference type="ARBA" id="ARBA00004123"/>
    </source>
</evidence>
<name>A0A103XM48_CYNCS</name>
<feature type="compositionally biased region" description="Polar residues" evidence="7">
    <location>
        <begin position="190"/>
        <end position="209"/>
    </location>
</feature>
<accession>A0A103XM48</accession>
<evidence type="ECO:0000259" key="8">
    <source>
        <dbReference type="PROSITE" id="PS51032"/>
    </source>
</evidence>
<dbReference type="GO" id="GO:0003677">
    <property type="term" value="F:DNA binding"/>
    <property type="evidence" value="ECO:0007669"/>
    <property type="project" value="UniProtKB-KW"/>
</dbReference>
<comment type="caution">
    <text evidence="9">The sequence shown here is derived from an EMBL/GenBank/DDBJ whole genome shotgun (WGS) entry which is preliminary data.</text>
</comment>